<dbReference type="GO" id="GO:0106335">
    <property type="term" value="F:tRNA (5-carboxymethyluridine(34)-5-O)-methyltransferase activity"/>
    <property type="evidence" value="ECO:0007669"/>
    <property type="project" value="UniProtKB-EC"/>
</dbReference>
<dbReference type="InterPro" id="IPR008271">
    <property type="entry name" value="Ser/Thr_kinase_AS"/>
</dbReference>
<evidence type="ECO:0000259" key="22">
    <source>
        <dbReference type="PROSITE" id="PS51471"/>
    </source>
</evidence>
<dbReference type="InterPro" id="IPR011009">
    <property type="entry name" value="Kinase-like_dom_sf"/>
</dbReference>
<keyword evidence="7" id="KW-0067">ATP-binding</keyword>
<feature type="region of interest" description="Disordered" evidence="18">
    <location>
        <begin position="668"/>
        <end position="688"/>
    </location>
</feature>
<dbReference type="InterPro" id="IPR037151">
    <property type="entry name" value="AlkB-like_sf"/>
</dbReference>
<dbReference type="Pfam" id="PF13532">
    <property type="entry name" value="2OG-FeII_Oxy_2"/>
    <property type="match status" value="1"/>
</dbReference>
<dbReference type="PROSITE" id="PS50102">
    <property type="entry name" value="RRM"/>
    <property type="match status" value="1"/>
</dbReference>
<evidence type="ECO:0000259" key="21">
    <source>
        <dbReference type="PROSITE" id="PS50862"/>
    </source>
</evidence>
<dbReference type="PANTHER" id="PTHR22594">
    <property type="entry name" value="ASPARTYL/LYSYL-TRNA SYNTHETASE"/>
    <property type="match status" value="1"/>
</dbReference>
<dbReference type="InterPro" id="IPR000504">
    <property type="entry name" value="RRM_dom"/>
</dbReference>
<evidence type="ECO:0000256" key="10">
    <source>
        <dbReference type="ARBA" id="ARBA00023004"/>
    </source>
</evidence>
<dbReference type="InterPro" id="IPR006195">
    <property type="entry name" value="aa-tRNA-synth_II"/>
</dbReference>
<evidence type="ECO:0000256" key="6">
    <source>
        <dbReference type="ARBA" id="ARBA00022833"/>
    </source>
</evidence>
<dbReference type="SUPFAM" id="SSF55681">
    <property type="entry name" value="Class II aaRS and biotin synthetases"/>
    <property type="match status" value="1"/>
</dbReference>
<dbReference type="Pfam" id="PF00152">
    <property type="entry name" value="tRNA-synt_2"/>
    <property type="match status" value="1"/>
</dbReference>
<dbReference type="SMART" id="SM00220">
    <property type="entry name" value="S_TKc"/>
    <property type="match status" value="1"/>
</dbReference>
<dbReference type="Pfam" id="PF00069">
    <property type="entry name" value="Pkinase"/>
    <property type="match status" value="1"/>
</dbReference>
<dbReference type="Gene3D" id="2.60.120.590">
    <property type="entry name" value="Alpha-ketoglutarate-dependent dioxygenase AlkB-like"/>
    <property type="match status" value="1"/>
</dbReference>
<name>A0AA39M5N9_9BILA</name>
<dbReference type="PRINTS" id="PR01042">
    <property type="entry name" value="TRNASYNTHASP"/>
</dbReference>
<keyword evidence="6" id="KW-0862">Zinc</keyword>
<feature type="domain" description="Fe2OG dioxygenase" evidence="22">
    <location>
        <begin position="925"/>
        <end position="1034"/>
    </location>
</feature>
<dbReference type="InterPro" id="IPR013216">
    <property type="entry name" value="Methyltransf_11"/>
</dbReference>
<dbReference type="Proteomes" id="UP001175271">
    <property type="component" value="Unassembled WGS sequence"/>
</dbReference>
<dbReference type="SUPFAM" id="SSF50249">
    <property type="entry name" value="Nucleic acid-binding proteins"/>
    <property type="match status" value="1"/>
</dbReference>
<dbReference type="InterPro" id="IPR004364">
    <property type="entry name" value="Aa-tRNA-synt_II"/>
</dbReference>
<dbReference type="GO" id="GO:0003723">
    <property type="term" value="F:RNA binding"/>
    <property type="evidence" value="ECO:0007669"/>
    <property type="project" value="UniProtKB-UniRule"/>
</dbReference>
<dbReference type="InterPro" id="IPR012677">
    <property type="entry name" value="Nucleotide-bd_a/b_plait_sf"/>
</dbReference>
<feature type="domain" description="Aminoacyl-transfer RNA synthetases class-II family profile" evidence="21">
    <location>
        <begin position="1450"/>
        <end position="1751"/>
    </location>
</feature>
<dbReference type="PROSITE" id="PS50862">
    <property type="entry name" value="AA_TRNA_LIGASE_II"/>
    <property type="match status" value="1"/>
</dbReference>
<evidence type="ECO:0000256" key="17">
    <source>
        <dbReference type="PROSITE-ProRule" id="PRU00176"/>
    </source>
</evidence>
<dbReference type="InterPro" id="IPR002312">
    <property type="entry name" value="Asp/Asn-tRNA-synth_IIb"/>
</dbReference>
<keyword evidence="12" id="KW-0511">Multifunctional enzyme</keyword>
<evidence type="ECO:0000313" key="24">
    <source>
        <dbReference type="Proteomes" id="UP001175271"/>
    </source>
</evidence>
<keyword evidence="24" id="KW-1185">Reference proteome</keyword>
<dbReference type="GO" id="GO:0004672">
    <property type="term" value="F:protein kinase activity"/>
    <property type="evidence" value="ECO:0007669"/>
    <property type="project" value="InterPro"/>
</dbReference>
<evidence type="ECO:0000256" key="9">
    <source>
        <dbReference type="ARBA" id="ARBA00022917"/>
    </source>
</evidence>
<dbReference type="SUPFAM" id="SSF51197">
    <property type="entry name" value="Clavaminate synthase-like"/>
    <property type="match status" value="1"/>
</dbReference>
<dbReference type="EC" id="2.1.1.229" evidence="3"/>
<dbReference type="InterPro" id="IPR005123">
    <property type="entry name" value="Oxoglu/Fe-dep_dioxygenase_dom"/>
</dbReference>
<evidence type="ECO:0000259" key="20">
    <source>
        <dbReference type="PROSITE" id="PS50102"/>
    </source>
</evidence>
<dbReference type="EMBL" id="JAUCMV010000001">
    <property type="protein sequence ID" value="KAK0422551.1"/>
    <property type="molecule type" value="Genomic_DNA"/>
</dbReference>
<dbReference type="CDD" id="cd04318">
    <property type="entry name" value="EcAsnRS_like_N"/>
    <property type="match status" value="1"/>
</dbReference>
<dbReference type="GO" id="GO:0004816">
    <property type="term" value="F:asparagine-tRNA ligase activity"/>
    <property type="evidence" value="ECO:0007669"/>
    <property type="project" value="TreeGrafter"/>
</dbReference>
<evidence type="ECO:0000259" key="19">
    <source>
        <dbReference type="PROSITE" id="PS50011"/>
    </source>
</evidence>
<keyword evidence="11" id="KW-0030">Aminoacyl-tRNA synthetase</keyword>
<comment type="caution">
    <text evidence="23">The sequence shown here is derived from an EMBL/GenBank/DDBJ whole genome shotgun (WGS) entry which is preliminary data.</text>
</comment>
<evidence type="ECO:0000256" key="2">
    <source>
        <dbReference type="ARBA" id="ARBA00007879"/>
    </source>
</evidence>
<keyword evidence="8 17" id="KW-0694">RNA-binding</keyword>
<comment type="cofactor">
    <cofactor evidence="1">
        <name>Fe(2+)</name>
        <dbReference type="ChEBI" id="CHEBI:29033"/>
    </cofactor>
</comment>
<dbReference type="SUPFAM" id="SSF53335">
    <property type="entry name" value="S-adenosyl-L-methionine-dependent methyltransferases"/>
    <property type="match status" value="1"/>
</dbReference>
<protein>
    <recommendedName>
        <fullName evidence="3">tRNA (carboxymethyluridine(34)-5-O)-methyltransferase</fullName>
        <ecNumber evidence="3">2.1.1.229</ecNumber>
    </recommendedName>
    <alternativeName>
        <fullName evidence="15">Alkylated DNA repair protein alkB homolog 8</fullName>
    </alternativeName>
    <alternativeName>
        <fullName evidence="16">S-adenosyl-L-methionine-dependent tRNA methyltransferase ALKBH8</fullName>
    </alternativeName>
</protein>
<dbReference type="PROSITE" id="PS00108">
    <property type="entry name" value="PROTEIN_KINASE_ST"/>
    <property type="match status" value="1"/>
</dbReference>
<dbReference type="Gene3D" id="3.30.70.330">
    <property type="match status" value="1"/>
</dbReference>
<evidence type="ECO:0000313" key="23">
    <source>
        <dbReference type="EMBL" id="KAK0422551.1"/>
    </source>
</evidence>
<evidence type="ECO:0000256" key="4">
    <source>
        <dbReference type="ARBA" id="ARBA00022598"/>
    </source>
</evidence>
<keyword evidence="5" id="KW-0547">Nucleotide-binding</keyword>
<dbReference type="Gene3D" id="3.30.930.10">
    <property type="entry name" value="Bira Bifunctional Protein, Domain 2"/>
    <property type="match status" value="1"/>
</dbReference>
<keyword evidence="10" id="KW-0408">Iron</keyword>
<dbReference type="InterPro" id="IPR027450">
    <property type="entry name" value="AlkB-like"/>
</dbReference>
<reference evidence="23" key="1">
    <citation type="submission" date="2023-06" db="EMBL/GenBank/DDBJ databases">
        <title>Genomic analysis of the entomopathogenic nematode Steinernema hermaphroditum.</title>
        <authorList>
            <person name="Schwarz E.M."/>
            <person name="Heppert J.K."/>
            <person name="Baniya A."/>
            <person name="Schwartz H.T."/>
            <person name="Tan C.-H."/>
            <person name="Antoshechkin I."/>
            <person name="Sternberg P.W."/>
            <person name="Goodrich-Blair H."/>
            <person name="Dillman A.R."/>
        </authorList>
    </citation>
    <scope>NUCLEOTIDE SEQUENCE</scope>
    <source>
        <strain evidence="23">PS9179</strain>
        <tissue evidence="23">Whole animal</tissue>
    </source>
</reference>
<evidence type="ECO:0000256" key="13">
    <source>
        <dbReference type="ARBA" id="ARBA00034996"/>
    </source>
</evidence>
<evidence type="ECO:0000256" key="16">
    <source>
        <dbReference type="ARBA" id="ARBA00049802"/>
    </source>
</evidence>
<dbReference type="InterPro" id="IPR035979">
    <property type="entry name" value="RBD_domain_sf"/>
</dbReference>
<dbReference type="Pfam" id="PF08241">
    <property type="entry name" value="Methyltransf_11"/>
    <property type="match status" value="1"/>
</dbReference>
<comment type="function">
    <text evidence="14">Catalyzes the methylation of 5-carboxymethyl uridine to 5-methylcarboxymethyl uridine at the wobble position of the anticodon loop in tRNA via its methyltransferase domain. Catalyzes the last step in the formation of 5-methylcarboxymethyl uridine at the wobble position of the anticodon loop in target tRNA. Has a preference for tRNA(Arg) and tRNA(Glu), and does not bind tRNA(Lys). Binds tRNA and catalyzes the iron and alpha-ketoglutarate dependent hydroxylation of 5-methylcarboxymethyl uridine at the wobble position of the anticodon loop in tRNA via its dioxygenase domain, giving rise to 5-(S)-methoxycarbonylhydroxymethyluridine; has a preference for tRNA(Gly). Required for normal survival after DNA damage. May inhibit apoptosis and promote cell survival and angiogenesis.</text>
</comment>
<feature type="domain" description="Protein kinase" evidence="19">
    <location>
        <begin position="26"/>
        <end position="275"/>
    </location>
</feature>
<accession>A0AA39M5N9</accession>
<dbReference type="SUPFAM" id="SSF56112">
    <property type="entry name" value="Protein kinase-like (PK-like)"/>
    <property type="match status" value="1"/>
</dbReference>
<dbReference type="GO" id="GO:0005524">
    <property type="term" value="F:ATP binding"/>
    <property type="evidence" value="ECO:0007669"/>
    <property type="project" value="UniProtKB-KW"/>
</dbReference>
<dbReference type="Gene3D" id="3.40.50.150">
    <property type="entry name" value="Vaccinia Virus protein VP39"/>
    <property type="match status" value="1"/>
</dbReference>
<evidence type="ECO:0000256" key="3">
    <source>
        <dbReference type="ARBA" id="ARBA00012808"/>
    </source>
</evidence>
<evidence type="ECO:0000256" key="8">
    <source>
        <dbReference type="ARBA" id="ARBA00022884"/>
    </source>
</evidence>
<sequence length="1759" mass="199345">MSTSQPVVSPSGDSGIPSSASAALQSALQLFQCSGGSNLVYSTKHSYVFRSHSRIFERDIAIKLLLTETIPVQAVKKFVARELIVTRSVDHPHLLRSLDVSVNDSVIIIATPFCSRGNLFGPLREKKNFSEIEAARIFRQLIEAIAYLHRNNVAHRDVKLENILLTDRGDVKLIDYGFAIPMKDRRQRARSRCGTKGYMAPSITSGKPYDPFATDYFACGHVLHTLLVGKFPGNIPIRSRRYFPSESSWNLVSALMNSTDEERPGYEQIIASEWIQRYAPLWMFSNHETCFFEVVEAADEVGNILEHNEGDVMSPPWWLALLLSVASALDGVNRRIGAERPVDFKIELCSHERHPMHSETMLFFPETVKYCASLRTNKQHSQLEADRRFTTFLQPVVEVTWKALDSYDECTMEFIGYQGEYRLSPDLGYYTSCQRSISQYINHLVSHTNPSWNITNPKCPLQGLPSSYKDYLACDFIENKWYQLEYKSAIKYETFYNKLYHSHWANYSTSYVFKPERVLMRNGTEIDWLHRMVTFKLKRSNCSMIRYLVYLDKDWTVPMTVFIDYHIRGKYSKHLANGTIDEWHNGRFYMFPVDWDHDLCIRLTWPGSKRQTTICRKIARLGECDFSKESSRNSNLASPDEESMPYLRAMQRDPTSRTATYRLNHDTRKSVSPQTCGGGRGSRLGSSTMTKKSSKLYFNADKAAQIDQTDDVKKLAKKTHKALRQLHRHDPEIEVSDSPTNKLFVANSSVLCGVRPESLVAIFRAFDADCKCVVFQSTRNYSFVQFSGEEKAQKALAVLHGTIPAEVRDESNHAFYMAFVKNLPKVEQKQCERPDGLNILEDFVAAGEEEALIKLVDSYPSSSSSSSSSISSSKTPIKHRHVLHFGSIFDYDTNSSGAEADSVPEQIKDIIDRLIGSGLINEAERPDQVTVNFYEANQEKPTGIPPHVDAHSPFEEPVISLSLQSKVVMDFRDCANPNVHLPLVLEPRSLLVMRGAARYRFTHGIATRRYDVNPQTGDVFDRQRRISITFRRIRKEPCQCPYIEYCDWDRNGQTALPKTDKQAKQIEDRYVAEIYESIASHFDETRHSKWNAVSNFLASIPGGSLMFDIGCGNGKYLFDDNRLIKFGLDYCMNLCEIVQQKGFNIVRGDSLSLPFKSESADAVLCIAVIHHFSTHERRLETVREMGRLLRPGGKGIITVWSMDQKKSFFQEYREKRDLDGEDKATTDGGERLLVHSGSVFKQSDMLVPWQDGSGTQYLRYYHLFQECELEGLVESAGGLRVNSSINEQGNWIVSFEKSFYLLIDALRPVHCLPVWMLTRIISRNLSSAVAVRELVQSKEATSNMRIQGWVRKAQKMGKILFLHVNDGMSAEVVQVVVPRDLCRSAPVGSAVSIEGDWKPSLGAQQAMEFQATKCDVVGRNDNNYIAKKDADKLRLEPHLRPKAESFAALLRLRSHVTSKSHEYFKENGYTYIDTPMVSLNDCEGAGEAFTLKAPKDDDFFGRPDVYLPVSGQLHLEAIVGAIPRVYTIGTAFRAEKCLSRQHMAEFKMLEAECGFIDSLDQLCDVAEGHIRHVVDGLAEQCVQLDIVSHADVYQSKESKSLVDLCRKVSRFPRLTYSDALELLQKHGAKVGPDGLKKNHELKLVQLCESPVFVTHFPVEQKPFYMKRSGDKALCFDLLAPFVGELAGGSLRENDTASLEERLPPEAVANLAWYLELRRCGQPSSGGFGIGVERLLQAALSVVNIKDTVAFPRWFKHCKC</sequence>
<evidence type="ECO:0000256" key="7">
    <source>
        <dbReference type="ARBA" id="ARBA00022840"/>
    </source>
</evidence>
<evidence type="ECO:0000256" key="5">
    <source>
        <dbReference type="ARBA" id="ARBA00022741"/>
    </source>
</evidence>
<dbReference type="GO" id="GO:0006421">
    <property type="term" value="P:asparaginyl-tRNA aminoacylation"/>
    <property type="evidence" value="ECO:0007669"/>
    <property type="project" value="TreeGrafter"/>
</dbReference>
<evidence type="ECO:0000256" key="14">
    <source>
        <dbReference type="ARBA" id="ARBA00045506"/>
    </source>
</evidence>
<evidence type="ECO:0000256" key="1">
    <source>
        <dbReference type="ARBA" id="ARBA00001954"/>
    </source>
</evidence>
<dbReference type="GO" id="GO:0005739">
    <property type="term" value="C:mitochondrion"/>
    <property type="evidence" value="ECO:0007669"/>
    <property type="project" value="TreeGrafter"/>
</dbReference>
<dbReference type="InterPro" id="IPR012340">
    <property type="entry name" value="NA-bd_OB-fold"/>
</dbReference>
<dbReference type="InterPro" id="IPR000719">
    <property type="entry name" value="Prot_kinase_dom"/>
</dbReference>
<comment type="catalytic activity">
    <reaction evidence="13">
        <text>5-(carboxymethyl)uridine(34) in tRNA + S-adenosyl-L-methionine = 5-(2-methoxy-2-oxoethyl)uridine(34) in tRNA + S-adenosyl-L-homocysteine</text>
        <dbReference type="Rhea" id="RHEA:43208"/>
        <dbReference type="Rhea" id="RHEA-COMP:10407"/>
        <dbReference type="Rhea" id="RHEA-COMP:10408"/>
        <dbReference type="ChEBI" id="CHEBI:57856"/>
        <dbReference type="ChEBI" id="CHEBI:59789"/>
        <dbReference type="ChEBI" id="CHEBI:74851"/>
        <dbReference type="ChEBI" id="CHEBI:74882"/>
        <dbReference type="EC" id="2.1.1.229"/>
    </reaction>
</comment>
<dbReference type="PROSITE" id="PS51471">
    <property type="entry name" value="FE2OG_OXY"/>
    <property type="match status" value="1"/>
</dbReference>
<comment type="similarity">
    <text evidence="2">Belongs to the alkB family.</text>
</comment>
<keyword evidence="9" id="KW-0648">Protein biosynthesis</keyword>
<dbReference type="Gene3D" id="1.10.510.10">
    <property type="entry name" value="Transferase(Phosphotransferase) domain 1"/>
    <property type="match status" value="1"/>
</dbReference>
<evidence type="ECO:0000256" key="12">
    <source>
        <dbReference type="ARBA" id="ARBA00023268"/>
    </source>
</evidence>
<dbReference type="PANTHER" id="PTHR22594:SF34">
    <property type="entry name" value="ASPARAGINE--TRNA LIGASE, MITOCHONDRIAL-RELATED"/>
    <property type="match status" value="1"/>
</dbReference>
<keyword evidence="4" id="KW-0436">Ligase</keyword>
<dbReference type="PROSITE" id="PS50011">
    <property type="entry name" value="PROTEIN_KINASE_DOM"/>
    <property type="match status" value="1"/>
</dbReference>
<dbReference type="InterPro" id="IPR045864">
    <property type="entry name" value="aa-tRNA-synth_II/BPL/LPL"/>
</dbReference>
<evidence type="ECO:0000256" key="11">
    <source>
        <dbReference type="ARBA" id="ARBA00023146"/>
    </source>
</evidence>
<dbReference type="Gene3D" id="2.40.50.140">
    <property type="entry name" value="Nucleic acid-binding proteins"/>
    <property type="match status" value="1"/>
</dbReference>
<proteinExistence type="inferred from homology"/>
<evidence type="ECO:0000256" key="15">
    <source>
        <dbReference type="ARBA" id="ARBA00049786"/>
    </source>
</evidence>
<gene>
    <name evidence="23" type="ORF">QR680_007635</name>
</gene>
<organism evidence="23 24">
    <name type="scientific">Steinernema hermaphroditum</name>
    <dbReference type="NCBI Taxonomy" id="289476"/>
    <lineage>
        <taxon>Eukaryota</taxon>
        <taxon>Metazoa</taxon>
        <taxon>Ecdysozoa</taxon>
        <taxon>Nematoda</taxon>
        <taxon>Chromadorea</taxon>
        <taxon>Rhabditida</taxon>
        <taxon>Tylenchina</taxon>
        <taxon>Panagrolaimomorpha</taxon>
        <taxon>Strongyloidoidea</taxon>
        <taxon>Steinernematidae</taxon>
        <taxon>Steinernema</taxon>
    </lineage>
</organism>
<dbReference type="CDD" id="cd02440">
    <property type="entry name" value="AdoMet_MTases"/>
    <property type="match status" value="1"/>
</dbReference>
<dbReference type="SUPFAM" id="SSF54928">
    <property type="entry name" value="RNA-binding domain, RBD"/>
    <property type="match status" value="1"/>
</dbReference>
<dbReference type="InterPro" id="IPR029063">
    <property type="entry name" value="SAM-dependent_MTases_sf"/>
</dbReference>
<dbReference type="GO" id="GO:0008757">
    <property type="term" value="F:S-adenosylmethionine-dependent methyltransferase activity"/>
    <property type="evidence" value="ECO:0007669"/>
    <property type="project" value="InterPro"/>
</dbReference>
<evidence type="ECO:0000256" key="18">
    <source>
        <dbReference type="SAM" id="MobiDB-lite"/>
    </source>
</evidence>
<feature type="domain" description="RRM" evidence="20">
    <location>
        <begin position="741"/>
        <end position="822"/>
    </location>
</feature>